<evidence type="ECO:0000259" key="3">
    <source>
        <dbReference type="Pfam" id="PF05175"/>
    </source>
</evidence>
<proteinExistence type="predicted"/>
<keyword evidence="2 4" id="KW-0808">Transferase</keyword>
<gene>
    <name evidence="4" type="ORF">P9847_21910</name>
</gene>
<dbReference type="InterPro" id="IPR007848">
    <property type="entry name" value="Small_mtfrase_dom"/>
</dbReference>
<sequence length="201" mass="22109">MSQHYYSNQPEVGHDRRHLEEKLRGQTFRFISDAGVFSKKGVDFGSKVLIDAMDIPENAEVLDVGCGYGPIGFSAARLAAHGHVTMLDVNARAVELAKENAKLNGIHNVTVLESDLFAAVEGKSFDVVLTNPPIRAGKETVHAIFEQAYAHLRDDGTLWIVIQKKQGAPSAKAKLESLFGRVEEVTKDKGYRIFKATKTSQ</sequence>
<name>A0ABU6Q0N8_9BACL</name>
<dbReference type="GO" id="GO:0052914">
    <property type="term" value="F:16S rRNA (guanine(1207)-N(2))-methyltransferase activity"/>
    <property type="evidence" value="ECO:0007669"/>
    <property type="project" value="UniProtKB-EC"/>
</dbReference>
<dbReference type="PANTHER" id="PTHR47816:SF4">
    <property type="entry name" value="RIBOSOMAL RNA SMALL SUBUNIT METHYLTRANSFERASE C"/>
    <property type="match status" value="1"/>
</dbReference>
<dbReference type="InterPro" id="IPR046977">
    <property type="entry name" value="RsmC/RlmG"/>
</dbReference>
<dbReference type="EC" id="2.1.1.172" evidence="4"/>
<evidence type="ECO:0000256" key="2">
    <source>
        <dbReference type="ARBA" id="ARBA00022679"/>
    </source>
</evidence>
<keyword evidence="1 4" id="KW-0489">Methyltransferase</keyword>
<organism evidence="4 5">
    <name type="scientific">Paenibacillus chibensis</name>
    <dbReference type="NCBI Taxonomy" id="59846"/>
    <lineage>
        <taxon>Bacteria</taxon>
        <taxon>Bacillati</taxon>
        <taxon>Bacillota</taxon>
        <taxon>Bacilli</taxon>
        <taxon>Bacillales</taxon>
        <taxon>Paenibacillaceae</taxon>
        <taxon>Paenibacillus</taxon>
    </lineage>
</organism>
<dbReference type="RefSeq" id="WP_328281140.1">
    <property type="nucleotide sequence ID" value="NZ_JARTLD010000058.1"/>
</dbReference>
<evidence type="ECO:0000256" key="1">
    <source>
        <dbReference type="ARBA" id="ARBA00022603"/>
    </source>
</evidence>
<dbReference type="GO" id="GO:0052916">
    <property type="term" value="F:23S rRNA (guanine(1835)-N(2))-methyltransferase activity"/>
    <property type="evidence" value="ECO:0007669"/>
    <property type="project" value="UniProtKB-EC"/>
</dbReference>
<keyword evidence="5" id="KW-1185">Reference proteome</keyword>
<dbReference type="PANTHER" id="PTHR47816">
    <property type="entry name" value="RIBOSOMAL RNA SMALL SUBUNIT METHYLTRANSFERASE C"/>
    <property type="match status" value="1"/>
</dbReference>
<dbReference type="Gene3D" id="3.40.50.150">
    <property type="entry name" value="Vaccinia Virus protein VP39"/>
    <property type="match status" value="1"/>
</dbReference>
<feature type="domain" description="Methyltransferase small" evidence="3">
    <location>
        <begin position="28"/>
        <end position="195"/>
    </location>
</feature>
<reference evidence="4 5" key="1">
    <citation type="submission" date="2023-03" db="EMBL/GenBank/DDBJ databases">
        <title>Bacillus Genome Sequencing.</title>
        <authorList>
            <person name="Dunlap C."/>
        </authorList>
    </citation>
    <scope>NUCLEOTIDE SEQUENCE [LARGE SCALE GENOMIC DNA]</scope>
    <source>
        <strain evidence="4 5">NRS-52</strain>
    </source>
</reference>
<dbReference type="EMBL" id="JARTLD010000058">
    <property type="protein sequence ID" value="MED5019938.1"/>
    <property type="molecule type" value="Genomic_DNA"/>
</dbReference>
<dbReference type="InterPro" id="IPR029063">
    <property type="entry name" value="SAM-dependent_MTases_sf"/>
</dbReference>
<protein>
    <submittedName>
        <fullName evidence="4">Class I SAM-dependent methyltransferase</fullName>
        <ecNumber evidence="4">2.1.1.172</ecNumber>
        <ecNumber evidence="4">2.1.1.174</ecNumber>
    </submittedName>
</protein>
<dbReference type="EC" id="2.1.1.174" evidence="4"/>
<comment type="caution">
    <text evidence="4">The sequence shown here is derived from an EMBL/GenBank/DDBJ whole genome shotgun (WGS) entry which is preliminary data.</text>
</comment>
<dbReference type="Pfam" id="PF05175">
    <property type="entry name" value="MTS"/>
    <property type="match status" value="1"/>
</dbReference>
<dbReference type="CDD" id="cd02440">
    <property type="entry name" value="AdoMet_MTases"/>
    <property type="match status" value="1"/>
</dbReference>
<evidence type="ECO:0000313" key="5">
    <source>
        <dbReference type="Proteomes" id="UP001343257"/>
    </source>
</evidence>
<accession>A0ABU6Q0N8</accession>
<evidence type="ECO:0000313" key="4">
    <source>
        <dbReference type="EMBL" id="MED5019938.1"/>
    </source>
</evidence>
<dbReference type="Proteomes" id="UP001343257">
    <property type="component" value="Unassembled WGS sequence"/>
</dbReference>
<dbReference type="SUPFAM" id="SSF53335">
    <property type="entry name" value="S-adenosyl-L-methionine-dependent methyltransferases"/>
    <property type="match status" value="1"/>
</dbReference>